<keyword evidence="2" id="KW-1185">Reference proteome</keyword>
<dbReference type="PANTHER" id="PTHR24260">
    <property type="match status" value="1"/>
</dbReference>
<reference evidence="1" key="1">
    <citation type="submission" date="2021-02" db="EMBL/GenBank/DDBJ databases">
        <authorList>
            <person name="Bekaert M."/>
        </authorList>
    </citation>
    <scope>NUCLEOTIDE SEQUENCE</scope>
    <source>
        <strain evidence="1">IoA-00</strain>
    </source>
</reference>
<dbReference type="InterPro" id="IPR001314">
    <property type="entry name" value="Peptidase_S1A"/>
</dbReference>
<accession>A0A7R8CFD0</accession>
<dbReference type="PROSITE" id="PS51257">
    <property type="entry name" value="PROKAR_LIPOPROTEIN"/>
    <property type="match status" value="1"/>
</dbReference>
<dbReference type="SMART" id="SM00020">
    <property type="entry name" value="Tryp_SPc"/>
    <property type="match status" value="1"/>
</dbReference>
<dbReference type="InterPro" id="IPR043504">
    <property type="entry name" value="Peptidase_S1_PA_chymotrypsin"/>
</dbReference>
<sequence>MKYLIILLFIWTTHAYNFSKNCGVSTTLGTAGCTPVKGEKRAIVPPGQMPWHVQVNITHKGVSKLLCSGVLITMKHILTAAQCLTVNNTIRPNDKIKIRAGSSLLNEGQFIKPKKISIHPNFTQILPLYIDTPLYEVDLAVVELEYEFNSSLNITPICLPLHENIIKDKDLVIVSGWTTTFDEDNLGGDYFSPGYFFKERISFAHEDPCTGEMGGPVTKEKDGKCYLAGTATKEYGCEAALAVNIHNVLKWIKHVMDM</sequence>
<dbReference type="GO" id="GO:0006508">
    <property type="term" value="P:proteolysis"/>
    <property type="evidence" value="ECO:0007669"/>
    <property type="project" value="InterPro"/>
</dbReference>
<gene>
    <name evidence="1" type="ORF">LSAA_3110</name>
</gene>
<dbReference type="Proteomes" id="UP000675881">
    <property type="component" value="Chromosome 11"/>
</dbReference>
<dbReference type="InterPro" id="IPR001254">
    <property type="entry name" value="Trypsin_dom"/>
</dbReference>
<name>A0A7R8CFD0_LEPSM</name>
<dbReference type="InterPro" id="IPR009003">
    <property type="entry name" value="Peptidase_S1_PA"/>
</dbReference>
<evidence type="ECO:0000313" key="1">
    <source>
        <dbReference type="EMBL" id="CAF2800643.1"/>
    </source>
</evidence>
<dbReference type="PRINTS" id="PR00722">
    <property type="entry name" value="CHYMOTRYPSIN"/>
</dbReference>
<protein>
    <submittedName>
        <fullName evidence="1">(salmon louse) hypothetical protein</fullName>
    </submittedName>
</protein>
<dbReference type="InterPro" id="IPR051333">
    <property type="entry name" value="CLIP_Serine_Protease"/>
</dbReference>
<dbReference type="Gene3D" id="2.40.10.10">
    <property type="entry name" value="Trypsin-like serine proteases"/>
    <property type="match status" value="2"/>
</dbReference>
<dbReference type="AlphaFoldDB" id="A0A7R8CFD0"/>
<dbReference type="Pfam" id="PF00089">
    <property type="entry name" value="Trypsin"/>
    <property type="match status" value="1"/>
</dbReference>
<dbReference type="OrthoDB" id="6732254at2759"/>
<organism evidence="1 2">
    <name type="scientific">Lepeophtheirus salmonis</name>
    <name type="common">Salmon louse</name>
    <name type="synonym">Caligus salmonis</name>
    <dbReference type="NCBI Taxonomy" id="72036"/>
    <lineage>
        <taxon>Eukaryota</taxon>
        <taxon>Metazoa</taxon>
        <taxon>Ecdysozoa</taxon>
        <taxon>Arthropoda</taxon>
        <taxon>Crustacea</taxon>
        <taxon>Multicrustacea</taxon>
        <taxon>Hexanauplia</taxon>
        <taxon>Copepoda</taxon>
        <taxon>Siphonostomatoida</taxon>
        <taxon>Caligidae</taxon>
        <taxon>Lepeophtheirus</taxon>
    </lineage>
</organism>
<dbReference type="GO" id="GO:0004252">
    <property type="term" value="F:serine-type endopeptidase activity"/>
    <property type="evidence" value="ECO:0007669"/>
    <property type="project" value="InterPro"/>
</dbReference>
<dbReference type="PANTHER" id="PTHR24260:SF132">
    <property type="entry name" value="PEPTIDASE S1 DOMAIN-CONTAINING PROTEIN"/>
    <property type="match status" value="1"/>
</dbReference>
<proteinExistence type="predicted"/>
<dbReference type="PROSITE" id="PS50240">
    <property type="entry name" value="TRYPSIN_DOM"/>
    <property type="match status" value="1"/>
</dbReference>
<dbReference type="SUPFAM" id="SSF50494">
    <property type="entry name" value="Trypsin-like serine proteases"/>
    <property type="match status" value="1"/>
</dbReference>
<evidence type="ECO:0000313" key="2">
    <source>
        <dbReference type="Proteomes" id="UP000675881"/>
    </source>
</evidence>
<dbReference type="EMBL" id="HG994590">
    <property type="protein sequence ID" value="CAF2800643.1"/>
    <property type="molecule type" value="Genomic_DNA"/>
</dbReference>